<name>S4NK05_9NEOP</name>
<dbReference type="EMBL" id="GAIX01013489">
    <property type="protein sequence ID" value="JAA79071.1"/>
    <property type="molecule type" value="Transcribed_RNA"/>
</dbReference>
<proteinExistence type="predicted"/>
<protein>
    <submittedName>
        <fullName evidence="1">Uncharacterized protein</fullName>
    </submittedName>
</protein>
<reference evidence="1" key="1">
    <citation type="journal article" date="2013" name="BMC Genomics">
        <title>Unscrambling butterfly oogenesis.</title>
        <authorList>
            <person name="Carter J.M."/>
            <person name="Baker S.C."/>
            <person name="Pink R."/>
            <person name="Carter D.R."/>
            <person name="Collins A."/>
            <person name="Tomlin J."/>
            <person name="Gibbs M."/>
            <person name="Breuker C.J."/>
        </authorList>
    </citation>
    <scope>NUCLEOTIDE SEQUENCE</scope>
    <source>
        <tissue evidence="1">Ovary</tissue>
    </source>
</reference>
<accession>S4NK05</accession>
<evidence type="ECO:0000313" key="1">
    <source>
        <dbReference type="EMBL" id="JAA79071.1"/>
    </source>
</evidence>
<sequence>PVYVSLKLSSKYKTTTYPKSDRTIIRKYVKLQNVNLSKTPKYGVVITISISYKTCKITPYTFKLRHRYDQFLIYDQ</sequence>
<feature type="non-terminal residue" evidence="1">
    <location>
        <position position="1"/>
    </location>
</feature>
<dbReference type="AlphaFoldDB" id="S4NK05"/>
<organism evidence="1">
    <name type="scientific">Pararge aegeria</name>
    <name type="common">speckled wood butterfly</name>
    <dbReference type="NCBI Taxonomy" id="116150"/>
    <lineage>
        <taxon>Eukaryota</taxon>
        <taxon>Metazoa</taxon>
        <taxon>Ecdysozoa</taxon>
        <taxon>Arthropoda</taxon>
        <taxon>Hexapoda</taxon>
        <taxon>Insecta</taxon>
        <taxon>Pterygota</taxon>
        <taxon>Neoptera</taxon>
        <taxon>Endopterygota</taxon>
        <taxon>Lepidoptera</taxon>
        <taxon>Glossata</taxon>
        <taxon>Ditrysia</taxon>
        <taxon>Papilionoidea</taxon>
        <taxon>Nymphalidae</taxon>
        <taxon>Satyrinae</taxon>
        <taxon>Satyrini</taxon>
        <taxon>Parargina</taxon>
        <taxon>Pararge</taxon>
    </lineage>
</organism>
<reference evidence="1" key="2">
    <citation type="submission" date="2013-05" db="EMBL/GenBank/DDBJ databases">
        <authorList>
            <person name="Carter J.-M."/>
            <person name="Baker S.C."/>
            <person name="Pink R."/>
            <person name="Carter D.R.F."/>
            <person name="Collins A."/>
            <person name="Tomlin J."/>
            <person name="Gibbs M."/>
            <person name="Breuker C.J."/>
        </authorList>
    </citation>
    <scope>NUCLEOTIDE SEQUENCE</scope>
    <source>
        <tissue evidence="1">Ovary</tissue>
    </source>
</reference>